<dbReference type="PANTHER" id="PTHR47199">
    <property type="entry name" value="PHOTOSYSTEM II STABILITY/ASSEMBLY FACTOR HCF136, CHLOROPLASTIC"/>
    <property type="match status" value="1"/>
</dbReference>
<keyword evidence="1" id="KW-0602">Photosynthesis</keyword>
<accession>A0A1I5FV01</accession>
<dbReference type="InterPro" id="IPR045829">
    <property type="entry name" value="PKD_6"/>
</dbReference>
<evidence type="ECO:0000256" key="2">
    <source>
        <dbReference type="ARBA" id="ARBA00023276"/>
    </source>
</evidence>
<feature type="domain" description="PKD-like" evidence="6">
    <location>
        <begin position="769"/>
        <end position="845"/>
    </location>
</feature>
<keyword evidence="3" id="KW-0732">Signal</keyword>
<dbReference type="Pfam" id="PF14870">
    <property type="entry name" value="PSII_BNR"/>
    <property type="match status" value="2"/>
</dbReference>
<name>A0A1I5FV01_9BACT</name>
<dbReference type="GO" id="GO:0015979">
    <property type="term" value="P:photosynthesis"/>
    <property type="evidence" value="ECO:0007669"/>
    <property type="project" value="UniProtKB-KW"/>
</dbReference>
<evidence type="ECO:0000259" key="6">
    <source>
        <dbReference type="Pfam" id="PF19408"/>
    </source>
</evidence>
<dbReference type="Pfam" id="PF19408">
    <property type="entry name" value="PKD_6"/>
    <property type="match status" value="3"/>
</dbReference>
<evidence type="ECO:0000259" key="5">
    <source>
        <dbReference type="Pfam" id="PF18962"/>
    </source>
</evidence>
<feature type="signal peptide" evidence="3">
    <location>
        <begin position="1"/>
        <end position="20"/>
    </location>
</feature>
<dbReference type="AlphaFoldDB" id="A0A1I5FV01"/>
<reference evidence="8" key="1">
    <citation type="submission" date="2016-10" db="EMBL/GenBank/DDBJ databases">
        <authorList>
            <person name="Varghese N."/>
            <person name="Submissions S."/>
        </authorList>
    </citation>
    <scope>NUCLEOTIDE SEQUENCE [LARGE SCALE GENOMIC DNA]</scope>
    <source>
        <strain evidence="8">DSM 15282</strain>
    </source>
</reference>
<protein>
    <submittedName>
        <fullName evidence="7">Por secretion system C-terminal sorting domain-containing protein</fullName>
    </submittedName>
</protein>
<dbReference type="SUPFAM" id="SSF110296">
    <property type="entry name" value="Oligoxyloglucan reducing end-specific cellobiohydrolase"/>
    <property type="match status" value="3"/>
</dbReference>
<dbReference type="NCBIfam" id="TIGR04183">
    <property type="entry name" value="Por_Secre_tail"/>
    <property type="match status" value="1"/>
</dbReference>
<dbReference type="GO" id="GO:0009523">
    <property type="term" value="C:photosystem II"/>
    <property type="evidence" value="ECO:0007669"/>
    <property type="project" value="UniProtKB-KW"/>
</dbReference>
<feature type="domain" description="Secretion system C-terminal sorting" evidence="5">
    <location>
        <begin position="866"/>
        <end position="937"/>
    </location>
</feature>
<evidence type="ECO:0000313" key="7">
    <source>
        <dbReference type="EMBL" id="SFO27572.1"/>
    </source>
</evidence>
<dbReference type="Pfam" id="PF18962">
    <property type="entry name" value="Por_Secre_tail"/>
    <property type="match status" value="1"/>
</dbReference>
<keyword evidence="8" id="KW-1185">Reference proteome</keyword>
<feature type="chain" id="PRO_5011464885" evidence="3">
    <location>
        <begin position="21"/>
        <end position="938"/>
    </location>
</feature>
<keyword evidence="2" id="KW-0604">Photosystem II</keyword>
<dbReference type="EMBL" id="FOVW01000005">
    <property type="protein sequence ID" value="SFO27572.1"/>
    <property type="molecule type" value="Genomic_DNA"/>
</dbReference>
<dbReference type="InterPro" id="IPR026444">
    <property type="entry name" value="Secre_tail"/>
</dbReference>
<feature type="domain" description="Photosynthesis system II assembly factor Ycf48/Hcf136-like" evidence="4">
    <location>
        <begin position="58"/>
        <end position="145"/>
    </location>
</feature>
<organism evidence="7 8">
    <name type="scientific">Algoriphagus ornithinivorans</name>
    <dbReference type="NCBI Taxonomy" id="226506"/>
    <lineage>
        <taxon>Bacteria</taxon>
        <taxon>Pseudomonadati</taxon>
        <taxon>Bacteroidota</taxon>
        <taxon>Cytophagia</taxon>
        <taxon>Cytophagales</taxon>
        <taxon>Cyclobacteriaceae</taxon>
        <taxon>Algoriphagus</taxon>
    </lineage>
</organism>
<dbReference type="InterPro" id="IPR028203">
    <property type="entry name" value="PSII_CF48-like_dom"/>
</dbReference>
<gene>
    <name evidence="7" type="ORF">SAMN04488519_10566</name>
</gene>
<sequence length="938" mass="101736">MKKISFLLLTFFFSYHCAQAQTWTRLQSWGLDLEAIFWVNDSVAYAGGERLLIKTSNAGQTWEELPYQFDGRVVDLVFKNSNLGIAIGNSGLILKTVDGGNSWSKINIGQSSDFHDISYNGENNWIISGSSGKIFESTNDGSSWQEKPSGQTKDIFGVDFINRDTVYAVGQEGLILRSFNKGGSWTSLNSGVTESLYAVRFSSPLIGYAAGDNGRMIKTIDGGNTWQLLNTGTTVKLNDLKIAPRDVRIIVAVGENATSVRSANSGSSFARANLGVTNTRNILGLSFIPGSNTVFASGQDGYLISSANAGSTYTQRLAGYRNNFTSVDFKTDRVGFVAGERGEFLVSSTSGRTFVSRPIPEQFTISAIDFWNTAFGYISGPGGKIYRTSNSGSAWGEFSINTTQRVDGFYLFAPSVLYLAGTNGFITRSFDSGNNWELSAIQTNTNVNLKDVMFFDFITGFAIGEGGNIFYSEGGNSWQKLDNLTNNNLNGLAKLSEFEAVIVGDEGLILKTDDKSKTWRIIESVTKEDLLSVDFIDNRFGFISGKNGLALVTKDGGESWTKIETGTSRNLNAISAGTPLIAYAAGDDGSILTYNCVPPTGALSNISGASQTCLESQTYRITDSQIAGTQLVWRVDGGQIINGQGTNTVEVEWTDPGRKAIFVSRSNFCGAGETSFLEVNVSQLPPANLKIDGNGTVCETNEESYQLPNLQGISYTWEANGGEILSGQGTSTVLVKWINPGLGSLKATPENACGQRETITLPIQINALPTAPDQISGENLVPPGEQTYSVAVNEGHNYQWSLSAGGRILEGQGTGTIRVRWESEGNFEIQVRAQNSCNFSETIKLGVQVSLITALEPNSGDSTLKIYPNPSEGDVFIESDFLDTWNWVEVSNQRGQVVFSTPVSPGLKSIRLTDLPKGLLIFRLSNKDRLISKKIWIR</sequence>
<evidence type="ECO:0000259" key="4">
    <source>
        <dbReference type="Pfam" id="PF14870"/>
    </source>
</evidence>
<evidence type="ECO:0000256" key="1">
    <source>
        <dbReference type="ARBA" id="ARBA00022531"/>
    </source>
</evidence>
<dbReference type="InterPro" id="IPR015943">
    <property type="entry name" value="WD40/YVTN_repeat-like_dom_sf"/>
</dbReference>
<proteinExistence type="predicted"/>
<evidence type="ECO:0000256" key="3">
    <source>
        <dbReference type="SAM" id="SignalP"/>
    </source>
</evidence>
<feature type="domain" description="PKD-like" evidence="6">
    <location>
        <begin position="603"/>
        <end position="679"/>
    </location>
</feature>
<dbReference type="STRING" id="226506.SAMN04488519_10566"/>
<dbReference type="Proteomes" id="UP000199564">
    <property type="component" value="Unassembled WGS sequence"/>
</dbReference>
<feature type="domain" description="Photosynthesis system II assembly factor Ycf48/Hcf136-like" evidence="4">
    <location>
        <begin position="476"/>
        <end position="565"/>
    </location>
</feature>
<dbReference type="PANTHER" id="PTHR47199:SF2">
    <property type="entry name" value="PHOTOSYSTEM II STABILITY_ASSEMBLY FACTOR HCF136, CHLOROPLASTIC"/>
    <property type="match status" value="1"/>
</dbReference>
<dbReference type="RefSeq" id="WP_091653233.1">
    <property type="nucleotide sequence ID" value="NZ_FOVW01000005.1"/>
</dbReference>
<dbReference type="Gene3D" id="2.130.10.10">
    <property type="entry name" value="YVTN repeat-like/Quinoprotein amine dehydrogenase"/>
    <property type="match status" value="3"/>
</dbReference>
<evidence type="ECO:0000313" key="8">
    <source>
        <dbReference type="Proteomes" id="UP000199564"/>
    </source>
</evidence>
<feature type="domain" description="PKD-like" evidence="6">
    <location>
        <begin position="687"/>
        <end position="762"/>
    </location>
</feature>